<evidence type="ECO:0008006" key="9">
    <source>
        <dbReference type="Google" id="ProtNLM"/>
    </source>
</evidence>
<dbReference type="InterPro" id="IPR008952">
    <property type="entry name" value="Tetraspanin_EC2_sf"/>
</dbReference>
<feature type="compositionally biased region" description="Polar residues" evidence="5">
    <location>
        <begin position="20"/>
        <end position="37"/>
    </location>
</feature>
<evidence type="ECO:0000313" key="8">
    <source>
        <dbReference type="Proteomes" id="UP000031036"/>
    </source>
</evidence>
<organism evidence="7 8">
    <name type="scientific">Toxocara canis</name>
    <name type="common">Canine roundworm</name>
    <dbReference type="NCBI Taxonomy" id="6265"/>
    <lineage>
        <taxon>Eukaryota</taxon>
        <taxon>Metazoa</taxon>
        <taxon>Ecdysozoa</taxon>
        <taxon>Nematoda</taxon>
        <taxon>Chromadorea</taxon>
        <taxon>Rhabditida</taxon>
        <taxon>Spirurina</taxon>
        <taxon>Ascaridomorpha</taxon>
        <taxon>Ascaridoidea</taxon>
        <taxon>Toxocaridae</taxon>
        <taxon>Toxocara</taxon>
    </lineage>
</organism>
<dbReference type="Gene3D" id="1.10.1450.10">
    <property type="entry name" value="Tetraspanin"/>
    <property type="match status" value="1"/>
</dbReference>
<name>A0A0B2VRY0_TOXCA</name>
<dbReference type="EMBL" id="JPKZ01001057">
    <property type="protein sequence ID" value="KHN84157.1"/>
    <property type="molecule type" value="Genomic_DNA"/>
</dbReference>
<evidence type="ECO:0000256" key="1">
    <source>
        <dbReference type="ARBA" id="ARBA00004141"/>
    </source>
</evidence>
<evidence type="ECO:0000313" key="7">
    <source>
        <dbReference type="EMBL" id="KHN84157.1"/>
    </source>
</evidence>
<reference evidence="7 8" key="1">
    <citation type="submission" date="2014-11" db="EMBL/GenBank/DDBJ databases">
        <title>Genetic blueprint of the zoonotic pathogen Toxocara canis.</title>
        <authorList>
            <person name="Zhu X.-Q."/>
            <person name="Korhonen P.K."/>
            <person name="Cai H."/>
            <person name="Young N.D."/>
            <person name="Nejsum P."/>
            <person name="von Samson-Himmelstjerna G."/>
            <person name="Boag P.R."/>
            <person name="Tan P."/>
            <person name="Li Q."/>
            <person name="Min J."/>
            <person name="Yang Y."/>
            <person name="Wang X."/>
            <person name="Fang X."/>
            <person name="Hall R.S."/>
            <person name="Hofmann A."/>
            <person name="Sternberg P.W."/>
            <person name="Jex A.R."/>
            <person name="Gasser R.B."/>
        </authorList>
    </citation>
    <scope>NUCLEOTIDE SEQUENCE [LARGE SCALE GENOMIC DNA]</scope>
    <source>
        <strain evidence="7">PN_DK_2014</strain>
    </source>
</reference>
<accession>A0A0B2VRY0</accession>
<dbReference type="OMA" id="EQFAYER"/>
<dbReference type="AlphaFoldDB" id="A0A0B2VRY0"/>
<dbReference type="InterPro" id="IPR018499">
    <property type="entry name" value="Tetraspanin/Peripherin"/>
</dbReference>
<comment type="subcellular location">
    <subcellularLocation>
        <location evidence="1">Membrane</location>
        <topology evidence="1">Multi-pass membrane protein</topology>
    </subcellularLocation>
</comment>
<evidence type="ECO:0000256" key="5">
    <source>
        <dbReference type="SAM" id="MobiDB-lite"/>
    </source>
</evidence>
<dbReference type="OrthoDB" id="5835337at2759"/>
<dbReference type="Proteomes" id="UP000031036">
    <property type="component" value="Unassembled WGS sequence"/>
</dbReference>
<sequence>MQVIFIVEDDKLSAKRYFQTPKSSPVSSKEQQASTSSVKEEGENRLEQKKRSGQTDVLLLLHFLQIVLCLSALLACTAGIFRFATYKKVLRHVTQREGLFASVLSVSLLSLLVTAIGVIRIYNCRRTSMPVQSNLFAIAVSDGVAASGILICAIVMLLGSRVWRESIRQNIQNVIKESLENPDSAEEINRVQSQFECCGTPMNHSQPMQIWLYVLNADSAFRDELFGAYGHLPWSCCNHRELSTCQHLGLQRYLITFDEIAYEQYSTYSNHINKKWECTSLSECKQKRNSVLRSVNKDDCAIAFFNAFRLHFFIPVGVIFVALGYPKCARTRCKELLT</sequence>
<evidence type="ECO:0000256" key="4">
    <source>
        <dbReference type="ARBA" id="ARBA00023136"/>
    </source>
</evidence>
<feature type="transmembrane region" description="Helical" evidence="6">
    <location>
        <begin position="57"/>
        <end position="81"/>
    </location>
</feature>
<keyword evidence="8" id="KW-1185">Reference proteome</keyword>
<keyword evidence="3 6" id="KW-1133">Transmembrane helix</keyword>
<gene>
    <name evidence="7" type="ORF">Tcan_09379</name>
</gene>
<feature type="compositionally biased region" description="Basic and acidic residues" evidence="5">
    <location>
        <begin position="38"/>
        <end position="48"/>
    </location>
</feature>
<feature type="transmembrane region" description="Helical" evidence="6">
    <location>
        <begin position="101"/>
        <end position="123"/>
    </location>
</feature>
<keyword evidence="2 6" id="KW-0812">Transmembrane</keyword>
<dbReference type="STRING" id="6265.A0A0B2VRY0"/>
<protein>
    <recommendedName>
        <fullName evidence="9">Tetraspanin-11</fullName>
    </recommendedName>
</protein>
<dbReference type="Pfam" id="PF00335">
    <property type="entry name" value="Tetraspanin"/>
    <property type="match status" value="1"/>
</dbReference>
<keyword evidence="4 6" id="KW-0472">Membrane</keyword>
<feature type="transmembrane region" description="Helical" evidence="6">
    <location>
        <begin position="135"/>
        <end position="159"/>
    </location>
</feature>
<evidence type="ECO:0000256" key="6">
    <source>
        <dbReference type="SAM" id="Phobius"/>
    </source>
</evidence>
<feature type="transmembrane region" description="Helical" evidence="6">
    <location>
        <begin position="302"/>
        <end position="325"/>
    </location>
</feature>
<comment type="caution">
    <text evidence="7">The sequence shown here is derived from an EMBL/GenBank/DDBJ whole genome shotgun (WGS) entry which is preliminary data.</text>
</comment>
<feature type="region of interest" description="Disordered" evidence="5">
    <location>
        <begin position="19"/>
        <end position="48"/>
    </location>
</feature>
<dbReference type="GO" id="GO:0016020">
    <property type="term" value="C:membrane"/>
    <property type="evidence" value="ECO:0007669"/>
    <property type="project" value="UniProtKB-SubCell"/>
</dbReference>
<evidence type="ECO:0000256" key="2">
    <source>
        <dbReference type="ARBA" id="ARBA00022692"/>
    </source>
</evidence>
<evidence type="ECO:0000256" key="3">
    <source>
        <dbReference type="ARBA" id="ARBA00022989"/>
    </source>
</evidence>
<proteinExistence type="predicted"/>